<dbReference type="KEGG" id="medw:NCTC10132_00403"/>
<proteinExistence type="predicted"/>
<dbReference type="AlphaFoldDB" id="A0A3B0PIF9"/>
<reference evidence="2" key="1">
    <citation type="submission" date="2018-06" db="EMBL/GenBank/DDBJ databases">
        <authorList>
            <consortium name="Pathogen Informatics"/>
        </authorList>
    </citation>
    <scope>NUCLEOTIDE SEQUENCE [LARGE SCALE GENOMIC DNA]</scope>
    <source>
        <strain evidence="2">NCTC10132</strain>
    </source>
</reference>
<evidence type="ECO:0000313" key="1">
    <source>
        <dbReference type="EMBL" id="SYV97048.1"/>
    </source>
</evidence>
<evidence type="ECO:0000313" key="2">
    <source>
        <dbReference type="Proteomes" id="UP000257559"/>
    </source>
</evidence>
<sequence>MLSKISVILYEKLKKKIPHSSYVTGDKIGSINNVSKYEDLTSEIKSKYFLNDSLIKVSFFSNSSFSKLNLFNVSKYLSSTSINSLILFSISFE</sequence>
<organism evidence="1 2">
    <name type="scientific">Mycoplasmopsis edwardii</name>
    <dbReference type="NCBI Taxonomy" id="53558"/>
    <lineage>
        <taxon>Bacteria</taxon>
        <taxon>Bacillati</taxon>
        <taxon>Mycoplasmatota</taxon>
        <taxon>Mycoplasmoidales</taxon>
        <taxon>Metamycoplasmataceae</taxon>
        <taxon>Mycoplasmopsis</taxon>
    </lineage>
</organism>
<name>A0A3B0PIF9_9BACT</name>
<dbReference type="Proteomes" id="UP000257559">
    <property type="component" value="Chromosome"/>
</dbReference>
<dbReference type="EMBL" id="LS991951">
    <property type="protein sequence ID" value="SYV97048.1"/>
    <property type="molecule type" value="Genomic_DNA"/>
</dbReference>
<accession>A0A3B0PIF9</accession>
<protein>
    <submittedName>
        <fullName evidence="1">Uncharacterized protein</fullName>
    </submittedName>
</protein>
<gene>
    <name evidence="1" type="ORF">NCTC10132_00403</name>
</gene>
<keyword evidence="2" id="KW-1185">Reference proteome</keyword>